<feature type="transmembrane region" description="Helical" evidence="8">
    <location>
        <begin position="475"/>
        <end position="495"/>
    </location>
</feature>
<dbReference type="Proteomes" id="UP000824998">
    <property type="component" value="Unassembled WGS sequence"/>
</dbReference>
<evidence type="ECO:0000256" key="5">
    <source>
        <dbReference type="ARBA" id="ARBA00022989"/>
    </source>
</evidence>
<evidence type="ECO:0000256" key="4">
    <source>
        <dbReference type="ARBA" id="ARBA00022692"/>
    </source>
</evidence>
<dbReference type="SUPFAM" id="SSF103473">
    <property type="entry name" value="MFS general substrate transporter"/>
    <property type="match status" value="1"/>
</dbReference>
<reference evidence="9" key="1">
    <citation type="journal article" date="2021" name="IMA Fungus">
        <title>Genomic characterization of three marine fungi, including Emericellopsis atlantica sp. nov. with signatures of a generalist lifestyle and marine biomass degradation.</title>
        <authorList>
            <person name="Hagestad O.C."/>
            <person name="Hou L."/>
            <person name="Andersen J.H."/>
            <person name="Hansen E.H."/>
            <person name="Altermark B."/>
            <person name="Li C."/>
            <person name="Kuhnert E."/>
            <person name="Cox R.J."/>
            <person name="Crous P.W."/>
            <person name="Spatafora J.W."/>
            <person name="Lail K."/>
            <person name="Amirebrahimi M."/>
            <person name="Lipzen A."/>
            <person name="Pangilinan J."/>
            <person name="Andreopoulos W."/>
            <person name="Hayes R.D."/>
            <person name="Ng V."/>
            <person name="Grigoriev I.V."/>
            <person name="Jackson S.A."/>
            <person name="Sutton T.D.S."/>
            <person name="Dobson A.D.W."/>
            <person name="Rama T."/>
        </authorList>
    </citation>
    <scope>NUCLEOTIDE SEQUENCE</scope>
    <source>
        <strain evidence="9">TRa018bII</strain>
    </source>
</reference>
<comment type="subcellular location">
    <subcellularLocation>
        <location evidence="1">Endomembrane system</location>
        <topology evidence="1">Multi-pass membrane protein</topology>
    </subcellularLocation>
</comment>
<comment type="caution">
    <text evidence="9">The sequence shown here is derived from an EMBL/GenBank/DDBJ whole genome shotgun (WGS) entry which is preliminary data.</text>
</comment>
<feature type="transmembrane region" description="Helical" evidence="8">
    <location>
        <begin position="267"/>
        <end position="293"/>
    </location>
</feature>
<evidence type="ECO:0000313" key="10">
    <source>
        <dbReference type="Proteomes" id="UP000824998"/>
    </source>
</evidence>
<proteinExistence type="inferred from homology"/>
<feature type="transmembrane region" description="Helical" evidence="8">
    <location>
        <begin position="407"/>
        <end position="426"/>
    </location>
</feature>
<keyword evidence="6" id="KW-0406">Ion transport</keyword>
<dbReference type="GO" id="GO:0005886">
    <property type="term" value="C:plasma membrane"/>
    <property type="evidence" value="ECO:0007669"/>
    <property type="project" value="TreeGrafter"/>
</dbReference>
<feature type="transmembrane region" description="Helical" evidence="8">
    <location>
        <begin position="147"/>
        <end position="172"/>
    </location>
</feature>
<dbReference type="PANTHER" id="PTHR23501">
    <property type="entry name" value="MAJOR FACILITATOR SUPERFAMILY"/>
    <property type="match status" value="1"/>
</dbReference>
<feature type="transmembrane region" description="Helical" evidence="8">
    <location>
        <begin position="123"/>
        <end position="141"/>
    </location>
</feature>
<sequence length="590" mass="64338">MDPNIEFSLKQEKDDRPILLPVQPIKEETGSPGAHILGSKSPGVARIEAVNSQLTFIDRIFLFFGVFLIAYAYGLDGTVRYTYQATATSDYALHSLLSTINVLRSVIAAAAQPTAAKIADVFGRLELVAVSVFFYTLGTVIESCADGVKAFCAGAVLYQIGYTGVILLVEVIVADVTSMRSRVFFSYIPATPFIINTWVSGNITEAVLGATSWRWGIGMWCILYPICALPLMIALYLTSRRARKNGVLDNYNSPFKMLGGRRLTIEIFWQLDVIGIILLIAVFALILVPLTLAGGASTKWRTAPILAPLIIGLLCIPAFIIWEMRAKHPLIPFYLLKDRSVWGALGIAMMLNFAWYLQGDFLYTVLIVAFDFNITSATRVSSLYSFCSVITGVLISLVIFKVRRLKYFIVAGTALFMVAFGLLIHYRGGIGSAAQSGVIGAQVLLGIAGGLFPYPTQASIQSSTKHEHVAVVTGIYLASYNIGSALGNCVSGAIWTQTLFPELNSRLAFTGNATLAESVYGSPFLLVSEFPVGTEVRTAIIASYQHVQRLLTITGICLCVPLILFTFCLRNPKLSKEQSQPEAEEGHVIR</sequence>
<organism evidence="9 10">
    <name type="scientific">Amylocarpus encephaloides</name>
    <dbReference type="NCBI Taxonomy" id="45428"/>
    <lineage>
        <taxon>Eukaryota</taxon>
        <taxon>Fungi</taxon>
        <taxon>Dikarya</taxon>
        <taxon>Ascomycota</taxon>
        <taxon>Pezizomycotina</taxon>
        <taxon>Leotiomycetes</taxon>
        <taxon>Helotiales</taxon>
        <taxon>Helotiales incertae sedis</taxon>
        <taxon>Amylocarpus</taxon>
    </lineage>
</organism>
<dbReference type="GO" id="GO:0005774">
    <property type="term" value="C:vacuolar membrane"/>
    <property type="evidence" value="ECO:0007669"/>
    <property type="project" value="TreeGrafter"/>
</dbReference>
<accession>A0A9P8C3F1</accession>
<protein>
    <submittedName>
        <fullName evidence="9">MFS transporter</fullName>
    </submittedName>
</protein>
<feature type="transmembrane region" description="Helical" evidence="8">
    <location>
        <begin position="382"/>
        <end position="400"/>
    </location>
</feature>
<keyword evidence="7 8" id="KW-0472">Membrane</keyword>
<feature type="transmembrane region" description="Helical" evidence="8">
    <location>
        <begin position="342"/>
        <end position="370"/>
    </location>
</feature>
<name>A0A9P8C3F1_9HELO</name>
<feature type="transmembrane region" description="Helical" evidence="8">
    <location>
        <begin position="432"/>
        <end position="454"/>
    </location>
</feature>
<evidence type="ECO:0000256" key="3">
    <source>
        <dbReference type="ARBA" id="ARBA00022448"/>
    </source>
</evidence>
<comment type="similarity">
    <text evidence="2">Belongs to the major facilitator superfamily.</text>
</comment>
<dbReference type="PANTHER" id="PTHR23501:SF92">
    <property type="entry name" value="GLUTATHIONE EXCHANGER 1-RELATED"/>
    <property type="match status" value="1"/>
</dbReference>
<evidence type="ECO:0000256" key="1">
    <source>
        <dbReference type="ARBA" id="ARBA00004127"/>
    </source>
</evidence>
<keyword evidence="3" id="KW-0813">Transport</keyword>
<dbReference type="GO" id="GO:0015343">
    <property type="term" value="F:siderophore-iron transmembrane transporter activity"/>
    <property type="evidence" value="ECO:0007669"/>
    <property type="project" value="TreeGrafter"/>
</dbReference>
<dbReference type="InterPro" id="IPR036259">
    <property type="entry name" value="MFS_trans_sf"/>
</dbReference>
<dbReference type="Gene3D" id="1.20.1250.20">
    <property type="entry name" value="MFS general substrate transporter like domains"/>
    <property type="match status" value="2"/>
</dbReference>
<gene>
    <name evidence="9" type="ORF">BJ875DRAFT_99621</name>
</gene>
<evidence type="ECO:0000256" key="7">
    <source>
        <dbReference type="ARBA" id="ARBA00023136"/>
    </source>
</evidence>
<keyword evidence="10" id="KW-1185">Reference proteome</keyword>
<feature type="transmembrane region" description="Helical" evidence="8">
    <location>
        <begin position="56"/>
        <end position="73"/>
    </location>
</feature>
<evidence type="ECO:0000256" key="8">
    <source>
        <dbReference type="SAM" id="Phobius"/>
    </source>
</evidence>
<keyword evidence="5 8" id="KW-1133">Transmembrane helix</keyword>
<dbReference type="GO" id="GO:0005768">
    <property type="term" value="C:endosome"/>
    <property type="evidence" value="ECO:0007669"/>
    <property type="project" value="TreeGrafter"/>
</dbReference>
<evidence type="ECO:0000313" key="9">
    <source>
        <dbReference type="EMBL" id="KAG9231975.1"/>
    </source>
</evidence>
<feature type="transmembrane region" description="Helical" evidence="8">
    <location>
        <begin position="550"/>
        <end position="569"/>
    </location>
</feature>
<dbReference type="AlphaFoldDB" id="A0A9P8C3F1"/>
<feature type="transmembrane region" description="Helical" evidence="8">
    <location>
        <begin position="184"/>
        <end position="203"/>
    </location>
</feature>
<dbReference type="FunFam" id="1.20.1250.20:FF:000197">
    <property type="entry name" value="Siderophore iron transporter 1"/>
    <property type="match status" value="1"/>
</dbReference>
<feature type="transmembrane region" description="Helical" evidence="8">
    <location>
        <begin position="305"/>
        <end position="322"/>
    </location>
</feature>
<evidence type="ECO:0000256" key="2">
    <source>
        <dbReference type="ARBA" id="ARBA00008335"/>
    </source>
</evidence>
<dbReference type="InterPro" id="IPR011701">
    <property type="entry name" value="MFS"/>
</dbReference>
<feature type="transmembrane region" description="Helical" evidence="8">
    <location>
        <begin position="215"/>
        <end position="237"/>
    </location>
</feature>
<evidence type="ECO:0000256" key="6">
    <source>
        <dbReference type="ARBA" id="ARBA00023065"/>
    </source>
</evidence>
<dbReference type="EMBL" id="MU251571">
    <property type="protein sequence ID" value="KAG9231975.1"/>
    <property type="molecule type" value="Genomic_DNA"/>
</dbReference>
<keyword evidence="4 8" id="KW-0812">Transmembrane</keyword>
<dbReference type="Pfam" id="PF07690">
    <property type="entry name" value="MFS_1"/>
    <property type="match status" value="1"/>
</dbReference>
<dbReference type="OrthoDB" id="2241241at2759"/>